<name>A0A1I4C2X6_9RHOB</name>
<proteinExistence type="predicted"/>
<keyword evidence="2" id="KW-1185">Reference proteome</keyword>
<evidence type="ECO:0000313" key="1">
    <source>
        <dbReference type="EMBL" id="SFK74970.1"/>
    </source>
</evidence>
<dbReference type="AlphaFoldDB" id="A0A1I4C2X6"/>
<dbReference type="Proteomes" id="UP000198851">
    <property type="component" value="Unassembled WGS sequence"/>
</dbReference>
<sequence>MLDASEEVTGRPLRMSYNVPGREEFEDVDEAALQKHVHDLRWAVYGKEQSPCEGYVQRLLRFQERTGKVIGPY</sequence>
<gene>
    <name evidence="1" type="ORF">SAMN04488036_1023</name>
</gene>
<protein>
    <submittedName>
        <fullName evidence="1">Uncharacterized protein</fullName>
    </submittedName>
</protein>
<organism evidence="1 2">
    <name type="scientific">Shimia haliotis</name>
    <dbReference type="NCBI Taxonomy" id="1280847"/>
    <lineage>
        <taxon>Bacteria</taxon>
        <taxon>Pseudomonadati</taxon>
        <taxon>Pseudomonadota</taxon>
        <taxon>Alphaproteobacteria</taxon>
        <taxon>Rhodobacterales</taxon>
        <taxon>Roseobacteraceae</taxon>
    </lineage>
</organism>
<evidence type="ECO:0000313" key="2">
    <source>
        <dbReference type="Proteomes" id="UP000198851"/>
    </source>
</evidence>
<dbReference type="EMBL" id="FOSZ01000002">
    <property type="protein sequence ID" value="SFK74970.1"/>
    <property type="molecule type" value="Genomic_DNA"/>
</dbReference>
<accession>A0A1I4C2X6</accession>
<reference evidence="2" key="1">
    <citation type="submission" date="2016-10" db="EMBL/GenBank/DDBJ databases">
        <authorList>
            <person name="Varghese N."/>
            <person name="Submissions S."/>
        </authorList>
    </citation>
    <scope>NUCLEOTIDE SEQUENCE [LARGE SCALE GENOMIC DNA]</scope>
    <source>
        <strain evidence="2">DSM 28453</strain>
    </source>
</reference>